<feature type="transmembrane region" description="Helical" evidence="2">
    <location>
        <begin position="71"/>
        <end position="90"/>
    </location>
</feature>
<keyword evidence="2" id="KW-0812">Transmembrane</keyword>
<dbReference type="RefSeq" id="WP_232237719.1">
    <property type="nucleotide sequence ID" value="NZ_CP016076.1"/>
</dbReference>
<dbReference type="KEGG" id="acad:UA74_10705"/>
<dbReference type="Proteomes" id="UP000185511">
    <property type="component" value="Chromosome"/>
</dbReference>
<evidence type="ECO:0008006" key="5">
    <source>
        <dbReference type="Google" id="ProtNLM"/>
    </source>
</evidence>
<feature type="transmembrane region" description="Helical" evidence="2">
    <location>
        <begin position="209"/>
        <end position="232"/>
    </location>
</feature>
<feature type="transmembrane region" description="Helical" evidence="2">
    <location>
        <begin position="295"/>
        <end position="313"/>
    </location>
</feature>
<dbReference type="AlphaFoldDB" id="A0AAC9LBB2"/>
<gene>
    <name evidence="3" type="ORF">UA74_10705</name>
</gene>
<reference evidence="4" key="1">
    <citation type="submission" date="2016-06" db="EMBL/GenBank/DDBJ databases">
        <title>Complete genome sequence of Actinoalloteichus fjordicus DSM 46855 (=ADI127-17), type strain of the new species Actinoalloteichus fjordicus.</title>
        <authorList>
            <person name="Ruckert C."/>
            <person name="Nouioui I."/>
            <person name="Willmese J."/>
            <person name="van Wezel G."/>
            <person name="Klenk H.-P."/>
            <person name="Kalinowski J."/>
            <person name="Zotchev S.B."/>
        </authorList>
    </citation>
    <scope>NUCLEOTIDE SEQUENCE [LARGE SCALE GENOMIC DNA]</scope>
    <source>
        <strain evidence="4">ADI127-7</strain>
    </source>
</reference>
<dbReference type="Pfam" id="PF12679">
    <property type="entry name" value="ABC2_membrane_2"/>
    <property type="match status" value="1"/>
</dbReference>
<evidence type="ECO:0000313" key="4">
    <source>
        <dbReference type="Proteomes" id="UP000185511"/>
    </source>
</evidence>
<feature type="region of interest" description="Disordered" evidence="1">
    <location>
        <begin position="1"/>
        <end position="48"/>
    </location>
</feature>
<accession>A0AAC9LBB2</accession>
<organism evidence="3 4">
    <name type="scientific">Actinoalloteichus fjordicus</name>
    <dbReference type="NCBI Taxonomy" id="1612552"/>
    <lineage>
        <taxon>Bacteria</taxon>
        <taxon>Bacillati</taxon>
        <taxon>Actinomycetota</taxon>
        <taxon>Actinomycetes</taxon>
        <taxon>Pseudonocardiales</taxon>
        <taxon>Pseudonocardiaceae</taxon>
        <taxon>Actinoalloteichus</taxon>
    </lineage>
</organism>
<dbReference type="PANTHER" id="PTHR37305">
    <property type="entry name" value="INTEGRAL MEMBRANE PROTEIN-RELATED"/>
    <property type="match status" value="1"/>
</dbReference>
<feature type="transmembrane region" description="Helical" evidence="2">
    <location>
        <begin position="239"/>
        <end position="257"/>
    </location>
</feature>
<feature type="transmembrane region" description="Helical" evidence="2">
    <location>
        <begin position="164"/>
        <end position="189"/>
    </location>
</feature>
<dbReference type="GO" id="GO:0005886">
    <property type="term" value="C:plasma membrane"/>
    <property type="evidence" value="ECO:0007669"/>
    <property type="project" value="UniProtKB-SubCell"/>
</dbReference>
<dbReference type="EMBL" id="CP016076">
    <property type="protein sequence ID" value="APU14201.1"/>
    <property type="molecule type" value="Genomic_DNA"/>
</dbReference>
<name>A0AAC9LBB2_9PSEU</name>
<dbReference type="GO" id="GO:0140359">
    <property type="term" value="F:ABC-type transporter activity"/>
    <property type="evidence" value="ECO:0007669"/>
    <property type="project" value="InterPro"/>
</dbReference>
<keyword evidence="2" id="KW-1133">Transmembrane helix</keyword>
<feature type="transmembrane region" description="Helical" evidence="2">
    <location>
        <begin position="110"/>
        <end position="133"/>
    </location>
</feature>
<keyword evidence="2" id="KW-0472">Membrane</keyword>
<proteinExistence type="predicted"/>
<dbReference type="PANTHER" id="PTHR37305:SF1">
    <property type="entry name" value="MEMBRANE PROTEIN"/>
    <property type="match status" value="1"/>
</dbReference>
<protein>
    <recommendedName>
        <fullName evidence="5">ABC transporter permease</fullName>
    </recommendedName>
</protein>
<evidence type="ECO:0000313" key="3">
    <source>
        <dbReference type="EMBL" id="APU14201.1"/>
    </source>
</evidence>
<evidence type="ECO:0000256" key="2">
    <source>
        <dbReference type="SAM" id="Phobius"/>
    </source>
</evidence>
<keyword evidence="4" id="KW-1185">Reference proteome</keyword>
<evidence type="ECO:0000256" key="1">
    <source>
        <dbReference type="SAM" id="MobiDB-lite"/>
    </source>
</evidence>
<sequence length="320" mass="33839">MNRPQNEAISPDAPVEGPSEDRAASHSHASHSHAGTWRDAGQGAATGYRPSNTLRLRVELGRQLRRRRTRITLALLVALPVILWAAFQIGTDESGPERGGFVDLATGSGLNFALFSLFASVGFLFVVVIALFFGDTVAGEAAWSSLRYLLAVPIPRARLLRQKALVSGLLGLASLVLLPGAALLVGLAAYGSGSLTTPAGETLPFATGLAALAMVVAYLLVFYLWIAGLALLLSVSTDAPLGAVGGAVLVFIVSQILDQITALGDLRMFLPTHYAYAWTDLLSAQPDFTDPARGVFASIAYATVFLLAAGFRFERKDITS</sequence>